<name>A0A4V6ABQ1_POPAL</name>
<evidence type="ECO:0000313" key="2">
    <source>
        <dbReference type="EMBL" id="TKS13436.1"/>
    </source>
</evidence>
<reference evidence="2" key="1">
    <citation type="submission" date="2018-10" db="EMBL/GenBank/DDBJ databases">
        <title>Population genomic analysis revealed the cold adaptation of white poplar.</title>
        <authorList>
            <person name="Liu Y.-J."/>
        </authorList>
    </citation>
    <scope>NUCLEOTIDE SEQUENCE [LARGE SCALE GENOMIC DNA]</scope>
    <source>
        <strain evidence="2">PAL-ZL1</strain>
    </source>
</reference>
<dbReference type="EMBL" id="RCHU01000138">
    <property type="protein sequence ID" value="TKS13436.1"/>
    <property type="molecule type" value="Genomic_DNA"/>
</dbReference>
<feature type="region of interest" description="Disordered" evidence="1">
    <location>
        <begin position="55"/>
        <end position="77"/>
    </location>
</feature>
<accession>A0A4V6ABQ1</accession>
<comment type="caution">
    <text evidence="2">The sequence shown here is derived from an EMBL/GenBank/DDBJ whole genome shotgun (WGS) entry which is preliminary data.</text>
</comment>
<dbReference type="PANTHER" id="PTHR33738:SF1">
    <property type="entry name" value="PLANT_T7H20-70 PROTEIN"/>
    <property type="match status" value="1"/>
</dbReference>
<protein>
    <submittedName>
        <fullName evidence="2">Uncharacterized protein</fullName>
    </submittedName>
</protein>
<sequence length="154" mass="16826">MEGKKQTGSSSSSFTSDLFGSKEYSSSSTGIFGSIFAPASPKVLGRESLRFEVDEKKQDSADDAWNTKSGTPTSDLTSKMNEVHQSIMGVKISIIILRLPIPQARTRCSKRMDLKMTQAVLQEEIGGRGASITKFSRAMAYIYLGIKASYRVVV</sequence>
<evidence type="ECO:0000256" key="1">
    <source>
        <dbReference type="SAM" id="MobiDB-lite"/>
    </source>
</evidence>
<feature type="region of interest" description="Disordered" evidence="1">
    <location>
        <begin position="1"/>
        <end position="33"/>
    </location>
</feature>
<dbReference type="AlphaFoldDB" id="A0A4V6ABQ1"/>
<organism evidence="2">
    <name type="scientific">Populus alba</name>
    <name type="common">White poplar</name>
    <dbReference type="NCBI Taxonomy" id="43335"/>
    <lineage>
        <taxon>Eukaryota</taxon>
        <taxon>Viridiplantae</taxon>
        <taxon>Streptophyta</taxon>
        <taxon>Embryophyta</taxon>
        <taxon>Tracheophyta</taxon>
        <taxon>Spermatophyta</taxon>
        <taxon>Magnoliopsida</taxon>
        <taxon>eudicotyledons</taxon>
        <taxon>Gunneridae</taxon>
        <taxon>Pentapetalae</taxon>
        <taxon>rosids</taxon>
        <taxon>fabids</taxon>
        <taxon>Malpighiales</taxon>
        <taxon>Salicaceae</taxon>
        <taxon>Saliceae</taxon>
        <taxon>Populus</taxon>
    </lineage>
</organism>
<proteinExistence type="predicted"/>
<gene>
    <name evidence="2" type="ORF">D5086_0000057490</name>
</gene>
<feature type="compositionally biased region" description="Low complexity" evidence="1">
    <location>
        <begin position="7"/>
        <end position="33"/>
    </location>
</feature>
<dbReference type="PANTHER" id="PTHR33738">
    <property type="entry name" value="EMB|CAB82975.1"/>
    <property type="match status" value="1"/>
</dbReference>
<feature type="compositionally biased region" description="Polar residues" evidence="1">
    <location>
        <begin position="66"/>
        <end position="77"/>
    </location>
</feature>